<evidence type="ECO:0000313" key="3">
    <source>
        <dbReference type="Proteomes" id="UP000002039"/>
    </source>
</evidence>
<accession>A0ABP2EPU1</accession>
<feature type="region of interest" description="Disordered" evidence="1">
    <location>
        <begin position="50"/>
        <end position="98"/>
    </location>
</feature>
<dbReference type="RefSeq" id="XP_045273290.1">
    <property type="nucleotide sequence ID" value="XM_045424614.1"/>
</dbReference>
<dbReference type="Proteomes" id="UP000002039">
    <property type="component" value="Unassembled WGS sequence"/>
</dbReference>
<proteinExistence type="predicted"/>
<evidence type="ECO:0000313" key="2">
    <source>
        <dbReference type="EMBL" id="EEQ85564.1"/>
    </source>
</evidence>
<organism evidence="2 3">
    <name type="scientific">Ajellomyces dermatitidis (strain ER-3 / ATCC MYA-2586)</name>
    <name type="common">Blastomyces dermatitidis</name>
    <dbReference type="NCBI Taxonomy" id="559297"/>
    <lineage>
        <taxon>Eukaryota</taxon>
        <taxon>Fungi</taxon>
        <taxon>Dikarya</taxon>
        <taxon>Ascomycota</taxon>
        <taxon>Pezizomycotina</taxon>
        <taxon>Eurotiomycetes</taxon>
        <taxon>Eurotiomycetidae</taxon>
        <taxon>Onygenales</taxon>
        <taxon>Ajellomycetaceae</taxon>
        <taxon>Blastomyces</taxon>
    </lineage>
</organism>
<sequence length="178" mass="19252">MPFRNYPQSTSQGKSTANEPYQNVYIQSGNTVTRSILPRSIVFQPVNSAPVARPNITGSEQGCQRQLGERRNPLPPTSPPSPNPMSDGFGSNNARQEFVPQAAPDNLDCFDSAMEAFACRAVPQGSDFNDLGNVNDEMQLFASQDAVALGFENFGSANYEMQQFASQGANLYASESTA</sequence>
<protein>
    <submittedName>
        <fullName evidence="2">Uncharacterized protein</fullName>
    </submittedName>
</protein>
<reference evidence="3" key="1">
    <citation type="journal article" date="2015" name="PLoS Genet.">
        <title>The dynamic genome and transcriptome of the human fungal pathogen Blastomyces and close relative Emmonsia.</title>
        <authorList>
            <person name="Munoz J.F."/>
            <person name="Gauthier G.M."/>
            <person name="Desjardins C.A."/>
            <person name="Gallo J.E."/>
            <person name="Holder J."/>
            <person name="Sullivan T.D."/>
            <person name="Marty A.J."/>
            <person name="Carmen J.C."/>
            <person name="Chen Z."/>
            <person name="Ding L."/>
            <person name="Gujja S."/>
            <person name="Magrini V."/>
            <person name="Misas E."/>
            <person name="Mitreva M."/>
            <person name="Priest M."/>
            <person name="Saif S."/>
            <person name="Whiston E.A."/>
            <person name="Young S."/>
            <person name="Zeng Q."/>
            <person name="Goldman W.E."/>
            <person name="Mardis E.R."/>
            <person name="Taylor J.W."/>
            <person name="McEwen J.G."/>
            <person name="Clay O.K."/>
            <person name="Klein B.S."/>
            <person name="Cuomo C.A."/>
        </authorList>
    </citation>
    <scope>NUCLEOTIDE SEQUENCE [LARGE SCALE GENOMIC DNA]</scope>
    <source>
        <strain evidence="3">ER-3 / ATCC MYA-2586</strain>
    </source>
</reference>
<evidence type="ECO:0000256" key="1">
    <source>
        <dbReference type="SAM" id="MobiDB-lite"/>
    </source>
</evidence>
<feature type="compositionally biased region" description="Pro residues" evidence="1">
    <location>
        <begin position="73"/>
        <end position="83"/>
    </location>
</feature>
<keyword evidence="3" id="KW-1185">Reference proteome</keyword>
<dbReference type="EMBL" id="EQ999984">
    <property type="protein sequence ID" value="EEQ85564.1"/>
    <property type="molecule type" value="Genomic_DNA"/>
</dbReference>
<name>A0ABP2EPU1_AJEDR</name>
<dbReference type="GeneID" id="69030337"/>
<gene>
    <name evidence="2" type="ORF">BDCG_08833</name>
</gene>
<feature type="region of interest" description="Disordered" evidence="1">
    <location>
        <begin position="1"/>
        <end position="22"/>
    </location>
</feature>